<dbReference type="PROSITE" id="PS50928">
    <property type="entry name" value="ABC_TM1"/>
    <property type="match status" value="1"/>
</dbReference>
<evidence type="ECO:0000256" key="6">
    <source>
        <dbReference type="ARBA" id="ARBA00023136"/>
    </source>
</evidence>
<gene>
    <name evidence="9" type="ORF">OJ962_22505</name>
</gene>
<feature type="transmembrane region" description="Helical" evidence="7">
    <location>
        <begin position="176"/>
        <end position="201"/>
    </location>
</feature>
<dbReference type="CDD" id="cd06261">
    <property type="entry name" value="TM_PBP2"/>
    <property type="match status" value="1"/>
</dbReference>
<feature type="transmembrane region" description="Helical" evidence="7">
    <location>
        <begin position="234"/>
        <end position="255"/>
    </location>
</feature>
<evidence type="ECO:0000256" key="5">
    <source>
        <dbReference type="ARBA" id="ARBA00022989"/>
    </source>
</evidence>
<keyword evidence="5 7" id="KW-1133">Transmembrane helix</keyword>
<protein>
    <submittedName>
        <fullName evidence="9">Carbohydrate ABC transporter permease</fullName>
    </submittedName>
</protein>
<sequence length="271" mass="28821">MPKARSFAAALVVALLSVPLAVMVLGALHPPGEPAPVGLELLRVQPSLAAFERAFDLVPLGRQLLNSLTVVAIAVPLSVVCASLAGFAMTRMGRRAHALAVGFTLVTLTIPVSALWVPRFAIFRELGVLDTYVPLIAPALIGTSPLLVLLAYWSARGLPRDLIDAARLAGLGPLKVWWRIVVPLTKRTLLAITALSFVAHWGNLIEPLLYLYDEAKATLPLGLSSLRQLGPTDAPVLLAGAVVATVPPALAFALAQRAVLDNTRRAGWVRR</sequence>
<dbReference type="PANTHER" id="PTHR43744:SF12">
    <property type="entry name" value="ABC TRANSPORTER PERMEASE PROTEIN MG189-RELATED"/>
    <property type="match status" value="1"/>
</dbReference>
<name>A0ABT4RP02_9ACTN</name>
<keyword evidence="2 7" id="KW-0813">Transport</keyword>
<evidence type="ECO:0000256" key="3">
    <source>
        <dbReference type="ARBA" id="ARBA00022475"/>
    </source>
</evidence>
<evidence type="ECO:0000256" key="2">
    <source>
        <dbReference type="ARBA" id="ARBA00022448"/>
    </source>
</evidence>
<evidence type="ECO:0000313" key="10">
    <source>
        <dbReference type="Proteomes" id="UP001147700"/>
    </source>
</evidence>
<dbReference type="Gene3D" id="1.10.3720.10">
    <property type="entry name" value="MetI-like"/>
    <property type="match status" value="1"/>
</dbReference>
<accession>A0ABT4RP02</accession>
<proteinExistence type="inferred from homology"/>
<keyword evidence="10" id="KW-1185">Reference proteome</keyword>
<dbReference type="SUPFAM" id="SSF161098">
    <property type="entry name" value="MetI-like"/>
    <property type="match status" value="1"/>
</dbReference>
<evidence type="ECO:0000259" key="8">
    <source>
        <dbReference type="PROSITE" id="PS50928"/>
    </source>
</evidence>
<organism evidence="9 10">
    <name type="scientific">Solirubrobacter deserti</name>
    <dbReference type="NCBI Taxonomy" id="2282478"/>
    <lineage>
        <taxon>Bacteria</taxon>
        <taxon>Bacillati</taxon>
        <taxon>Actinomycetota</taxon>
        <taxon>Thermoleophilia</taxon>
        <taxon>Solirubrobacterales</taxon>
        <taxon>Solirubrobacteraceae</taxon>
        <taxon>Solirubrobacter</taxon>
    </lineage>
</organism>
<keyword evidence="6 7" id="KW-0472">Membrane</keyword>
<reference evidence="9" key="1">
    <citation type="submission" date="2022-10" db="EMBL/GenBank/DDBJ databases">
        <title>The WGS of Solirubrobacter sp. CPCC 204708.</title>
        <authorList>
            <person name="Jiang Z."/>
        </authorList>
    </citation>
    <scope>NUCLEOTIDE SEQUENCE</scope>
    <source>
        <strain evidence="9">CPCC 204708</strain>
    </source>
</reference>
<dbReference type="RefSeq" id="WP_202955121.1">
    <property type="nucleotide sequence ID" value="NZ_JAPCID010000037.1"/>
</dbReference>
<feature type="transmembrane region" description="Helical" evidence="7">
    <location>
        <begin position="96"/>
        <end position="116"/>
    </location>
</feature>
<dbReference type="InterPro" id="IPR000515">
    <property type="entry name" value="MetI-like"/>
</dbReference>
<feature type="transmembrane region" description="Helical" evidence="7">
    <location>
        <begin position="136"/>
        <end position="155"/>
    </location>
</feature>
<dbReference type="EMBL" id="JAPCID010000037">
    <property type="protein sequence ID" value="MDA0140288.1"/>
    <property type="molecule type" value="Genomic_DNA"/>
</dbReference>
<feature type="transmembrane region" description="Helical" evidence="7">
    <location>
        <begin position="64"/>
        <end position="89"/>
    </location>
</feature>
<keyword evidence="3" id="KW-1003">Cell membrane</keyword>
<dbReference type="Pfam" id="PF00528">
    <property type="entry name" value="BPD_transp_1"/>
    <property type="match status" value="1"/>
</dbReference>
<dbReference type="InterPro" id="IPR035906">
    <property type="entry name" value="MetI-like_sf"/>
</dbReference>
<evidence type="ECO:0000313" key="9">
    <source>
        <dbReference type="EMBL" id="MDA0140288.1"/>
    </source>
</evidence>
<feature type="domain" description="ABC transmembrane type-1" evidence="8">
    <location>
        <begin position="64"/>
        <end position="255"/>
    </location>
</feature>
<dbReference type="Proteomes" id="UP001147700">
    <property type="component" value="Unassembled WGS sequence"/>
</dbReference>
<comment type="caution">
    <text evidence="9">The sequence shown here is derived from an EMBL/GenBank/DDBJ whole genome shotgun (WGS) entry which is preliminary data.</text>
</comment>
<keyword evidence="4 7" id="KW-0812">Transmembrane</keyword>
<evidence type="ECO:0000256" key="1">
    <source>
        <dbReference type="ARBA" id="ARBA00004651"/>
    </source>
</evidence>
<comment type="subcellular location">
    <subcellularLocation>
        <location evidence="1 7">Cell membrane</location>
        <topology evidence="1 7">Multi-pass membrane protein</topology>
    </subcellularLocation>
</comment>
<evidence type="ECO:0000256" key="4">
    <source>
        <dbReference type="ARBA" id="ARBA00022692"/>
    </source>
</evidence>
<comment type="similarity">
    <text evidence="7">Belongs to the binding-protein-dependent transport system permease family.</text>
</comment>
<evidence type="ECO:0000256" key="7">
    <source>
        <dbReference type="RuleBase" id="RU363032"/>
    </source>
</evidence>
<dbReference type="PANTHER" id="PTHR43744">
    <property type="entry name" value="ABC TRANSPORTER PERMEASE PROTEIN MG189-RELATED-RELATED"/>
    <property type="match status" value="1"/>
</dbReference>